<evidence type="ECO:0000259" key="1">
    <source>
        <dbReference type="Pfam" id="PF00056"/>
    </source>
</evidence>
<evidence type="ECO:0000313" key="3">
    <source>
        <dbReference type="Proteomes" id="UP001321786"/>
    </source>
</evidence>
<dbReference type="InterPro" id="IPR036291">
    <property type="entry name" value="NAD(P)-bd_dom_sf"/>
</dbReference>
<dbReference type="Proteomes" id="UP001321786">
    <property type="component" value="Chromosome"/>
</dbReference>
<dbReference type="AlphaFoldDB" id="A0AAU9E6L4"/>
<proteinExistence type="predicted"/>
<dbReference type="PANTHER" id="PTHR43128:SF16">
    <property type="entry name" value="L-LACTATE DEHYDROGENASE"/>
    <property type="match status" value="1"/>
</dbReference>
<gene>
    <name evidence="2" type="ORF">HLPR_20910</name>
</gene>
<organism evidence="2 3">
    <name type="scientific">Helicovermis profundi</name>
    <dbReference type="NCBI Taxonomy" id="3065157"/>
    <lineage>
        <taxon>Bacteria</taxon>
        <taxon>Bacillati</taxon>
        <taxon>Bacillota</taxon>
        <taxon>Clostridia</taxon>
        <taxon>Helicovermis</taxon>
    </lineage>
</organism>
<protein>
    <recommendedName>
        <fullName evidence="1">Lactate/malate dehydrogenase N-terminal domain-containing protein</fullName>
    </recommendedName>
</protein>
<dbReference type="EMBL" id="AP028654">
    <property type="protein sequence ID" value="BEP29760.1"/>
    <property type="molecule type" value="Genomic_DNA"/>
</dbReference>
<evidence type="ECO:0000313" key="2">
    <source>
        <dbReference type="EMBL" id="BEP29760.1"/>
    </source>
</evidence>
<keyword evidence="3" id="KW-1185">Reference proteome</keyword>
<accession>A0AAU9E6L4</accession>
<feature type="domain" description="Lactate/malate dehydrogenase N-terminal" evidence="1">
    <location>
        <begin position="124"/>
        <end position="269"/>
    </location>
</feature>
<dbReference type="InterPro" id="IPR001236">
    <property type="entry name" value="Lactate/malate_DH_N"/>
</dbReference>
<reference evidence="2 3" key="1">
    <citation type="submission" date="2023-08" db="EMBL/GenBank/DDBJ databases">
        <title>Helicovermis profunda gen. nov., sp. nov., a novel mesophilic, fermentative bacterium within the Bacillota from a deep-sea hydrothermal vent chimney.</title>
        <authorList>
            <person name="Miyazaki U."/>
            <person name="Mizutani D."/>
            <person name="Hashimoto Y."/>
            <person name="Tame A."/>
            <person name="Sawayama S."/>
            <person name="Miyazaki J."/>
            <person name="Takai K."/>
            <person name="Nakagawa S."/>
        </authorList>
    </citation>
    <scope>NUCLEOTIDE SEQUENCE [LARGE SCALE GENOMIC DNA]</scope>
    <source>
        <strain evidence="2 3">S502</strain>
    </source>
</reference>
<dbReference type="PANTHER" id="PTHR43128">
    <property type="entry name" value="L-2-HYDROXYCARBOXYLATE DEHYDROGENASE (NAD(P)(+))"/>
    <property type="match status" value="1"/>
</dbReference>
<dbReference type="SUPFAM" id="SSF51735">
    <property type="entry name" value="NAD(P)-binding Rossmann-fold domains"/>
    <property type="match status" value="1"/>
</dbReference>
<dbReference type="KEGG" id="hprf:HLPR_20910"/>
<name>A0AAU9E6L4_9FIRM</name>
<sequence length="419" mass="48082">MKYYKLMNSVLVDVEEKNEYFKKFNEINEDQAKLGEKFIICINKKNKNTKSYYKLLSSKLIKTNNDGLEYLFDNELLENSEELPKWLNEKIELGIVSIYNLAYGAEHLEKAENYYNNTLSKKKKVNVLGLGDVGGILLVGLRLLGSDSIEEIGIFDLDKNKLNRWEAELNQIIDFNNLAMPKIKVLEEKDLFNCHMFVFSASKSVPEVGSDIKDVREFQREANSKIISIYAKMARKRNFSGIFAVVSDPVDELCKVVYRESNKDENNVFDYKGLLAEKIRGYGLGVMHGRSLYYADKMGVNSTNIRVYGPHGKNLIVANDILNYDEELSYKLTNKTIKANMDIREYGYKPFIAPAISSGALSIINTLSGNWHYSAIFAGGCYFGIKNRETQYGLEIERLKVDDKLYNRIKHSYMELSNE</sequence>
<dbReference type="GO" id="GO:0004459">
    <property type="term" value="F:L-lactate dehydrogenase (NAD+) activity"/>
    <property type="evidence" value="ECO:0007669"/>
    <property type="project" value="TreeGrafter"/>
</dbReference>
<dbReference type="Gene3D" id="3.40.50.720">
    <property type="entry name" value="NAD(P)-binding Rossmann-like Domain"/>
    <property type="match status" value="1"/>
</dbReference>
<dbReference type="GO" id="GO:0006089">
    <property type="term" value="P:lactate metabolic process"/>
    <property type="evidence" value="ECO:0007669"/>
    <property type="project" value="TreeGrafter"/>
</dbReference>
<dbReference type="Pfam" id="PF00056">
    <property type="entry name" value="Ldh_1_N"/>
    <property type="match status" value="1"/>
</dbReference>
<dbReference type="RefSeq" id="WP_338535377.1">
    <property type="nucleotide sequence ID" value="NZ_AP028654.1"/>
</dbReference>